<dbReference type="GO" id="GO:0003954">
    <property type="term" value="F:NADH dehydrogenase activity"/>
    <property type="evidence" value="ECO:0007669"/>
    <property type="project" value="TreeGrafter"/>
</dbReference>
<geneLocation type="mitochondrion" evidence="15"/>
<keyword evidence="11 14" id="KW-0472">Membrane</keyword>
<comment type="similarity">
    <text evidence="3 12">Belongs to the complex I subunit 1 family.</text>
</comment>
<evidence type="ECO:0000256" key="1">
    <source>
        <dbReference type="ARBA" id="ARBA00003257"/>
    </source>
</evidence>
<feature type="transmembrane region" description="Helical" evidence="14">
    <location>
        <begin position="73"/>
        <end position="98"/>
    </location>
</feature>
<dbReference type="GO" id="GO:0009060">
    <property type="term" value="P:aerobic respiration"/>
    <property type="evidence" value="ECO:0007669"/>
    <property type="project" value="TreeGrafter"/>
</dbReference>
<feature type="transmembrane region" description="Helical" evidence="14">
    <location>
        <begin position="6"/>
        <end position="25"/>
    </location>
</feature>
<dbReference type="AlphaFoldDB" id="A0A344A239"/>
<proteinExistence type="inferred from homology"/>
<sequence>MFINFISLVLMMILSLLSVAFITLLERKVLGLIQIRKGPNKVGVYGVFQPFSDAIKLFTKELMFPLKINLYPYWLSPVLALFLSVFMWVVFPYVYIVLSWGNSVLFVFTVMSMTVYSIMISGWFSNSCYSILGAVRSIAQSISYEVSFFLMILCLLYFISSLNLTDFLKFQKFTWFIFFSFPVFFMFFVSFLAELNRTPFDFSEGESELVSGFNIEYGGSGFAFIFLAEYLSIIFASFFLVLVFLGGVVNYFFFLKLSFVSFYILLIRASLPRYRYDKLMNMCWKSYLPSTLMLIVFYSSFISI</sequence>
<dbReference type="GO" id="GO:0008137">
    <property type="term" value="F:NADH dehydrogenase (ubiquinone) activity"/>
    <property type="evidence" value="ECO:0007669"/>
    <property type="project" value="UniProtKB-EC"/>
</dbReference>
<dbReference type="EMBL" id="MG989218">
    <property type="protein sequence ID" value="AWU48830.1"/>
    <property type="molecule type" value="Genomic_DNA"/>
</dbReference>
<evidence type="ECO:0000256" key="8">
    <source>
        <dbReference type="ARBA" id="ARBA00022989"/>
    </source>
</evidence>
<dbReference type="PANTHER" id="PTHR11432:SF3">
    <property type="entry name" value="NADH-UBIQUINONE OXIDOREDUCTASE CHAIN 1"/>
    <property type="match status" value="1"/>
</dbReference>
<comment type="catalytic activity">
    <reaction evidence="13">
        <text>a ubiquinone + NADH + 5 H(+)(in) = a ubiquinol + NAD(+) + 4 H(+)(out)</text>
        <dbReference type="Rhea" id="RHEA:29091"/>
        <dbReference type="Rhea" id="RHEA-COMP:9565"/>
        <dbReference type="Rhea" id="RHEA-COMP:9566"/>
        <dbReference type="ChEBI" id="CHEBI:15378"/>
        <dbReference type="ChEBI" id="CHEBI:16389"/>
        <dbReference type="ChEBI" id="CHEBI:17976"/>
        <dbReference type="ChEBI" id="CHEBI:57540"/>
        <dbReference type="ChEBI" id="CHEBI:57945"/>
        <dbReference type="EC" id="7.1.1.2"/>
    </reaction>
</comment>
<evidence type="ECO:0000256" key="12">
    <source>
        <dbReference type="RuleBase" id="RU000471"/>
    </source>
</evidence>
<feature type="transmembrane region" description="Helical" evidence="14">
    <location>
        <begin position="173"/>
        <end position="193"/>
    </location>
</feature>
<gene>
    <name evidence="15" type="primary">nad1</name>
</gene>
<reference evidence="15" key="1">
    <citation type="submission" date="2018-02" db="EMBL/GenBank/DDBJ databases">
        <title>Resolving the psyllid tree of life: Phylogenomic analysis of the superfamily Psylloidea (Hemiptera).</title>
        <authorList>
            <person name="Percy D.M."/>
            <person name="Sveinsson S."/>
            <person name="Lemmon A.R."/>
            <person name="Lemmon E.M."/>
            <person name="Ouvrard D."/>
            <person name="Burckhardt D."/>
        </authorList>
    </citation>
    <scope>NUCLEOTIDE SEQUENCE</scope>
    <source>
        <strain evidence="15">DP2.idba.138_circ</strain>
    </source>
</reference>
<evidence type="ECO:0000256" key="13">
    <source>
        <dbReference type="RuleBase" id="RU000473"/>
    </source>
</evidence>
<evidence type="ECO:0000256" key="9">
    <source>
        <dbReference type="ARBA" id="ARBA00023075"/>
    </source>
</evidence>
<evidence type="ECO:0000313" key="15">
    <source>
        <dbReference type="EMBL" id="AWU48830.1"/>
    </source>
</evidence>
<feature type="transmembrane region" description="Helical" evidence="14">
    <location>
        <begin position="144"/>
        <end position="161"/>
    </location>
</feature>
<dbReference type="PANTHER" id="PTHR11432">
    <property type="entry name" value="NADH DEHYDROGENASE SUBUNIT 1"/>
    <property type="match status" value="1"/>
</dbReference>
<evidence type="ECO:0000256" key="11">
    <source>
        <dbReference type="ARBA" id="ARBA00023136"/>
    </source>
</evidence>
<organism evidence="15">
    <name type="scientific">Allocarsidara bakeri</name>
    <dbReference type="NCBI Taxonomy" id="2218082"/>
    <lineage>
        <taxon>Eukaryota</taxon>
        <taxon>Metazoa</taxon>
        <taxon>Ecdysozoa</taxon>
        <taxon>Arthropoda</taxon>
        <taxon>Hexapoda</taxon>
        <taxon>Insecta</taxon>
        <taxon>Pterygota</taxon>
        <taxon>Neoptera</taxon>
        <taxon>Paraneoptera</taxon>
        <taxon>Hemiptera</taxon>
        <taxon>Sternorrhyncha</taxon>
        <taxon>Psylloidea</taxon>
        <taxon>Carsidaridae</taxon>
        <taxon>Carsidarinae</taxon>
        <taxon>Allocarsidara</taxon>
    </lineage>
</organism>
<dbReference type="PROSITE" id="PS00667">
    <property type="entry name" value="COMPLEX1_ND1_1"/>
    <property type="match status" value="1"/>
</dbReference>
<evidence type="ECO:0000256" key="10">
    <source>
        <dbReference type="ARBA" id="ARBA00023128"/>
    </source>
</evidence>
<evidence type="ECO:0000256" key="3">
    <source>
        <dbReference type="ARBA" id="ARBA00010535"/>
    </source>
</evidence>
<keyword evidence="10 13" id="KW-0496">Mitochondrion</keyword>
<keyword evidence="12" id="KW-0520">NAD</keyword>
<feature type="transmembrane region" description="Helical" evidence="14">
    <location>
        <begin position="222"/>
        <end position="245"/>
    </location>
</feature>
<keyword evidence="8 14" id="KW-1133">Transmembrane helix</keyword>
<evidence type="ECO:0000256" key="7">
    <source>
        <dbReference type="ARBA" id="ARBA00022792"/>
    </source>
</evidence>
<evidence type="ECO:0000256" key="14">
    <source>
        <dbReference type="SAM" id="Phobius"/>
    </source>
</evidence>
<dbReference type="PROSITE" id="PS00668">
    <property type="entry name" value="COMPLEX1_ND1_2"/>
    <property type="match status" value="1"/>
</dbReference>
<accession>A0A344A239</accession>
<dbReference type="InterPro" id="IPR001694">
    <property type="entry name" value="NADH_UbQ_OxRdtase_su1/FPO"/>
</dbReference>
<evidence type="ECO:0000256" key="4">
    <source>
        <dbReference type="ARBA" id="ARBA00021009"/>
    </source>
</evidence>
<comment type="function">
    <text evidence="1">Core subunit of the mitochondrial membrane respiratory chain NADH dehydrogenase (Complex I) that is believed to belong to the minimal assembly required for catalysis. Complex I functions in the transfer of electrons from NADH to the respiratory chain. The immediate electron acceptor for the enzyme is believed to be ubiquinone.</text>
</comment>
<keyword evidence="6 12" id="KW-0812">Transmembrane</keyword>
<evidence type="ECO:0000256" key="5">
    <source>
        <dbReference type="ARBA" id="ARBA00022448"/>
    </source>
</evidence>
<dbReference type="InterPro" id="IPR018086">
    <property type="entry name" value="NADH_UbQ_OxRdtase_su1_CS"/>
</dbReference>
<feature type="transmembrane region" description="Helical" evidence="14">
    <location>
        <begin position="251"/>
        <end position="271"/>
    </location>
</feature>
<protein>
    <recommendedName>
        <fullName evidence="4 13">NADH-ubiquinone oxidoreductase chain 1</fullName>
        <ecNumber evidence="13">7.1.1.2</ecNumber>
    </recommendedName>
</protein>
<keyword evidence="5" id="KW-0813">Transport</keyword>
<dbReference type="EC" id="7.1.1.2" evidence="13"/>
<keyword evidence="7" id="KW-0999">Mitochondrion inner membrane</keyword>
<evidence type="ECO:0000256" key="6">
    <source>
        <dbReference type="ARBA" id="ARBA00022692"/>
    </source>
</evidence>
<keyword evidence="9 13" id="KW-0830">Ubiquinone</keyword>
<dbReference type="Pfam" id="PF00146">
    <property type="entry name" value="NADHdh"/>
    <property type="match status" value="1"/>
</dbReference>
<feature type="transmembrane region" description="Helical" evidence="14">
    <location>
        <begin position="104"/>
        <end position="124"/>
    </location>
</feature>
<dbReference type="HAMAP" id="MF_01350">
    <property type="entry name" value="NDH1_NuoH"/>
    <property type="match status" value="1"/>
</dbReference>
<name>A0A344A239_9HEMI</name>
<comment type="subcellular location">
    <subcellularLocation>
        <location evidence="2 12">Mitochondrion inner membrane</location>
        <topology evidence="2 12">Multi-pass membrane protein</topology>
    </subcellularLocation>
</comment>
<evidence type="ECO:0000256" key="2">
    <source>
        <dbReference type="ARBA" id="ARBA00004448"/>
    </source>
</evidence>
<feature type="transmembrane region" description="Helical" evidence="14">
    <location>
        <begin position="283"/>
        <end position="302"/>
    </location>
</feature>
<dbReference type="GO" id="GO:0005743">
    <property type="term" value="C:mitochondrial inner membrane"/>
    <property type="evidence" value="ECO:0007669"/>
    <property type="project" value="UniProtKB-SubCell"/>
</dbReference>